<proteinExistence type="predicted"/>
<keyword evidence="1" id="KW-0472">Membrane</keyword>
<evidence type="ECO:0000256" key="1">
    <source>
        <dbReference type="SAM" id="Phobius"/>
    </source>
</evidence>
<keyword evidence="1" id="KW-0812">Transmembrane</keyword>
<evidence type="ECO:0000313" key="2">
    <source>
        <dbReference type="EMBL" id="DAF63920.1"/>
    </source>
</evidence>
<name>A0A8S5TLC4_9CAUD</name>
<protein>
    <submittedName>
        <fullName evidence="2">Uncharacterized protein</fullName>
    </submittedName>
</protein>
<accession>A0A8S5TLC4</accession>
<dbReference type="EMBL" id="BK032845">
    <property type="protein sequence ID" value="DAF63920.1"/>
    <property type="molecule type" value="Genomic_DNA"/>
</dbReference>
<reference evidence="2" key="1">
    <citation type="journal article" date="2021" name="Proc. Natl. Acad. Sci. U.S.A.">
        <title>A Catalog of Tens of Thousands of Viruses from Human Metagenomes Reveals Hidden Associations with Chronic Diseases.</title>
        <authorList>
            <person name="Tisza M.J."/>
            <person name="Buck C.B."/>
        </authorList>
    </citation>
    <scope>NUCLEOTIDE SEQUENCE</scope>
    <source>
        <strain evidence="2">Ctgn638</strain>
    </source>
</reference>
<feature type="transmembrane region" description="Helical" evidence="1">
    <location>
        <begin position="20"/>
        <end position="42"/>
    </location>
</feature>
<keyword evidence="1" id="KW-1133">Transmembrane helix</keyword>
<sequence length="85" mass="9893">MQNNDFKNNLTIFSTLKNKSNILTILLVVGISVIFMLQIYTLTKLDGIKRKIDHRYFNLTNSLEDIHNVEIETLHGRIYSIPKSK</sequence>
<organism evidence="2">
    <name type="scientific">Siphoviridae sp. ctgn638</name>
    <dbReference type="NCBI Taxonomy" id="2827913"/>
    <lineage>
        <taxon>Viruses</taxon>
        <taxon>Duplodnaviria</taxon>
        <taxon>Heunggongvirae</taxon>
        <taxon>Uroviricota</taxon>
        <taxon>Caudoviricetes</taxon>
    </lineage>
</organism>